<feature type="domain" description="RNase III" evidence="2">
    <location>
        <begin position="41"/>
        <end position="130"/>
    </location>
</feature>
<dbReference type="HOGENOM" id="CLU_594610_0_0_1"/>
<feature type="compositionally biased region" description="Polar residues" evidence="1">
    <location>
        <begin position="311"/>
        <end position="337"/>
    </location>
</feature>
<dbReference type="InterPro" id="IPR000999">
    <property type="entry name" value="RNase_III_dom"/>
</dbReference>
<feature type="region of interest" description="Disordered" evidence="1">
    <location>
        <begin position="411"/>
        <end position="460"/>
    </location>
</feature>
<evidence type="ECO:0000313" key="3">
    <source>
        <dbReference type="EMBL" id="KIM75417.1"/>
    </source>
</evidence>
<dbReference type="InParanoid" id="A0A0C3BDN9"/>
<gene>
    <name evidence="3" type="ORF">PILCRDRAFT_827340</name>
</gene>
<dbReference type="PROSITE" id="PS00517">
    <property type="entry name" value="RNASE_3_1"/>
    <property type="match status" value="1"/>
</dbReference>
<dbReference type="SUPFAM" id="SSF69065">
    <property type="entry name" value="RNase III domain-like"/>
    <property type="match status" value="1"/>
</dbReference>
<feature type="compositionally biased region" description="Acidic residues" evidence="1">
    <location>
        <begin position="233"/>
        <end position="245"/>
    </location>
</feature>
<feature type="region of interest" description="Disordered" evidence="1">
    <location>
        <begin position="229"/>
        <end position="269"/>
    </location>
</feature>
<dbReference type="InterPro" id="IPR036389">
    <property type="entry name" value="RNase_III_sf"/>
</dbReference>
<feature type="compositionally biased region" description="Polar residues" evidence="1">
    <location>
        <begin position="412"/>
        <end position="423"/>
    </location>
</feature>
<dbReference type="GO" id="GO:0004525">
    <property type="term" value="F:ribonuclease III activity"/>
    <property type="evidence" value="ECO:0007669"/>
    <property type="project" value="InterPro"/>
</dbReference>
<keyword evidence="4" id="KW-1185">Reference proteome</keyword>
<dbReference type="CDD" id="cd00593">
    <property type="entry name" value="RIBOc"/>
    <property type="match status" value="1"/>
</dbReference>
<evidence type="ECO:0000256" key="1">
    <source>
        <dbReference type="SAM" id="MobiDB-lite"/>
    </source>
</evidence>
<feature type="region of interest" description="Disordered" evidence="1">
    <location>
        <begin position="167"/>
        <end position="186"/>
    </location>
</feature>
<evidence type="ECO:0000313" key="4">
    <source>
        <dbReference type="Proteomes" id="UP000054166"/>
    </source>
</evidence>
<dbReference type="Proteomes" id="UP000054166">
    <property type="component" value="Unassembled WGS sequence"/>
</dbReference>
<proteinExistence type="predicted"/>
<dbReference type="SMART" id="SM00535">
    <property type="entry name" value="RIBOc"/>
    <property type="match status" value="1"/>
</dbReference>
<dbReference type="Gene3D" id="1.10.1520.10">
    <property type="entry name" value="Ribonuclease III domain"/>
    <property type="match status" value="1"/>
</dbReference>
<dbReference type="PROSITE" id="PS50142">
    <property type="entry name" value="RNASE_3_2"/>
    <property type="match status" value="1"/>
</dbReference>
<reference evidence="3 4" key="1">
    <citation type="submission" date="2014-04" db="EMBL/GenBank/DDBJ databases">
        <authorList>
            <consortium name="DOE Joint Genome Institute"/>
            <person name="Kuo A."/>
            <person name="Tarkka M."/>
            <person name="Buscot F."/>
            <person name="Kohler A."/>
            <person name="Nagy L.G."/>
            <person name="Floudas D."/>
            <person name="Copeland A."/>
            <person name="Barry K.W."/>
            <person name="Cichocki N."/>
            <person name="Veneault-Fourrey C."/>
            <person name="LaButti K."/>
            <person name="Lindquist E.A."/>
            <person name="Lipzen A."/>
            <person name="Lundell T."/>
            <person name="Morin E."/>
            <person name="Murat C."/>
            <person name="Sun H."/>
            <person name="Tunlid A."/>
            <person name="Henrissat B."/>
            <person name="Grigoriev I.V."/>
            <person name="Hibbett D.S."/>
            <person name="Martin F."/>
            <person name="Nordberg H.P."/>
            <person name="Cantor M.N."/>
            <person name="Hua S.X."/>
        </authorList>
    </citation>
    <scope>NUCLEOTIDE SEQUENCE [LARGE SCALE GENOMIC DNA]</scope>
    <source>
        <strain evidence="3 4">F 1598</strain>
    </source>
</reference>
<feature type="region of interest" description="Disordered" evidence="1">
    <location>
        <begin position="311"/>
        <end position="353"/>
    </location>
</feature>
<dbReference type="AlphaFoldDB" id="A0A0C3BDN9"/>
<sequence length="460" mass="49266">MLSPGQKHSFIQNALIVAINDPSFKFTLPELCISTWDDLLTSSNASHERERLEFVGDALMHACVALELYKQFPDATPGLYTTLRAALNANATFTHLMIHVGAFEDRSTGRPKIAADAFEIVIGSYYMERGFDALCTWVADMLKPLIAVAAQAFIDFSKECVVSSKGQKRLRDQGPSRHRRVKTARGQCSLRPSGHRLTVHEKKAPGPTLQSSVITGGLSIPRVEIIDLTGSDGSDDEWTDSEDLTGIDKHPCSLSQSHSKPHVPSPLPTVSQLSLGDSETTIPAADAMGPLSSVSLVLNDVTSISTNTLGGNSGISDTTGASRSSDGVSSFATQPLSSRVMGGGTSDKAPHGMRTTIPVKATLPSLAKVRAITKGLRNVSSNKQRQGDFVPMHPSRLSSPVRTAFVAAPRHFQTQDPSSSTPRRPSGVIQSLPDVAYGHHTQKARLGGPETPIVIDDDTD</sequence>
<name>A0A0C3BDN9_PILCF</name>
<dbReference type="STRING" id="765440.A0A0C3BDN9"/>
<dbReference type="EMBL" id="KN833047">
    <property type="protein sequence ID" value="KIM75417.1"/>
    <property type="molecule type" value="Genomic_DNA"/>
</dbReference>
<accession>A0A0C3BDN9</accession>
<dbReference type="Pfam" id="PF00636">
    <property type="entry name" value="Ribonuclease_3"/>
    <property type="match status" value="1"/>
</dbReference>
<reference evidence="4" key="2">
    <citation type="submission" date="2015-01" db="EMBL/GenBank/DDBJ databases">
        <title>Evolutionary Origins and Diversification of the Mycorrhizal Mutualists.</title>
        <authorList>
            <consortium name="DOE Joint Genome Institute"/>
            <consortium name="Mycorrhizal Genomics Consortium"/>
            <person name="Kohler A."/>
            <person name="Kuo A."/>
            <person name="Nagy L.G."/>
            <person name="Floudas D."/>
            <person name="Copeland A."/>
            <person name="Barry K.W."/>
            <person name="Cichocki N."/>
            <person name="Veneault-Fourrey C."/>
            <person name="LaButti K."/>
            <person name="Lindquist E.A."/>
            <person name="Lipzen A."/>
            <person name="Lundell T."/>
            <person name="Morin E."/>
            <person name="Murat C."/>
            <person name="Riley R."/>
            <person name="Ohm R."/>
            <person name="Sun H."/>
            <person name="Tunlid A."/>
            <person name="Henrissat B."/>
            <person name="Grigoriev I.V."/>
            <person name="Hibbett D.S."/>
            <person name="Martin F."/>
        </authorList>
    </citation>
    <scope>NUCLEOTIDE SEQUENCE [LARGE SCALE GENOMIC DNA]</scope>
    <source>
        <strain evidence="4">F 1598</strain>
    </source>
</reference>
<dbReference type="OrthoDB" id="416741at2759"/>
<organism evidence="3 4">
    <name type="scientific">Piloderma croceum (strain F 1598)</name>
    <dbReference type="NCBI Taxonomy" id="765440"/>
    <lineage>
        <taxon>Eukaryota</taxon>
        <taxon>Fungi</taxon>
        <taxon>Dikarya</taxon>
        <taxon>Basidiomycota</taxon>
        <taxon>Agaricomycotina</taxon>
        <taxon>Agaricomycetes</taxon>
        <taxon>Agaricomycetidae</taxon>
        <taxon>Atheliales</taxon>
        <taxon>Atheliaceae</taxon>
        <taxon>Piloderma</taxon>
    </lineage>
</organism>
<dbReference type="GO" id="GO:0006396">
    <property type="term" value="P:RNA processing"/>
    <property type="evidence" value="ECO:0007669"/>
    <property type="project" value="InterPro"/>
</dbReference>
<protein>
    <recommendedName>
        <fullName evidence="2">RNase III domain-containing protein</fullName>
    </recommendedName>
</protein>
<evidence type="ECO:0000259" key="2">
    <source>
        <dbReference type="PROSITE" id="PS50142"/>
    </source>
</evidence>